<name>A0A6N8J6W2_9BACT</name>
<sequence>MYPDPHSNPMLPFTATTEIPFYWQQYLLANAESTLYTAPACRLLIQEIYVGTHVLWYLVFNISRDDLLIKLVLPPGLFQLLLYNVQNNGEIMFLHEDLGLGISEKDYCYLSGGFTDRDLRVLISKGTYQTVMFPFSRQHQRSTITGMKSDETFAFIERSLMAIGIPLIN</sequence>
<gene>
    <name evidence="1" type="ORF">GO495_09305</name>
</gene>
<dbReference type="AlphaFoldDB" id="A0A6N8J6W2"/>
<organism evidence="1 2">
    <name type="scientific">Chitinophaga oryziterrae</name>
    <dbReference type="NCBI Taxonomy" id="1031224"/>
    <lineage>
        <taxon>Bacteria</taxon>
        <taxon>Pseudomonadati</taxon>
        <taxon>Bacteroidota</taxon>
        <taxon>Chitinophagia</taxon>
        <taxon>Chitinophagales</taxon>
        <taxon>Chitinophagaceae</taxon>
        <taxon>Chitinophaga</taxon>
    </lineage>
</organism>
<evidence type="ECO:0000313" key="1">
    <source>
        <dbReference type="EMBL" id="MVT40773.1"/>
    </source>
</evidence>
<evidence type="ECO:0000313" key="2">
    <source>
        <dbReference type="Proteomes" id="UP000468388"/>
    </source>
</evidence>
<dbReference type="OrthoDB" id="665380at2"/>
<keyword evidence="2" id="KW-1185">Reference proteome</keyword>
<reference evidence="1 2" key="1">
    <citation type="submission" date="2019-12" db="EMBL/GenBank/DDBJ databases">
        <title>The draft genomic sequence of strain Chitinophaga oryziterrae JCM 16595.</title>
        <authorList>
            <person name="Zhang X."/>
        </authorList>
    </citation>
    <scope>NUCLEOTIDE SEQUENCE [LARGE SCALE GENOMIC DNA]</scope>
    <source>
        <strain evidence="1 2">JCM 16595</strain>
    </source>
</reference>
<dbReference type="Proteomes" id="UP000468388">
    <property type="component" value="Unassembled WGS sequence"/>
</dbReference>
<proteinExistence type="predicted"/>
<dbReference type="EMBL" id="WRXO01000002">
    <property type="protein sequence ID" value="MVT40773.1"/>
    <property type="molecule type" value="Genomic_DNA"/>
</dbReference>
<dbReference type="RefSeq" id="WP_157299407.1">
    <property type="nucleotide sequence ID" value="NZ_BAAAZB010000010.1"/>
</dbReference>
<comment type="caution">
    <text evidence="1">The sequence shown here is derived from an EMBL/GenBank/DDBJ whole genome shotgun (WGS) entry which is preliminary data.</text>
</comment>
<protein>
    <submittedName>
        <fullName evidence="1">Uncharacterized protein</fullName>
    </submittedName>
</protein>
<accession>A0A6N8J6W2</accession>